<sequence length="424" mass="47534">MKRETSLPYRHTTRPRRSSPGRAHVIGGLSMTLIIALLLAVCLPLETSLAKKPTTDPDPPPVLYQIDFFNLPNNGYGLLVFDINNFGCVVGSYAELQDAGENQYGFVYDHPGYPDRVIDLNDLDYDENAGIPDGWQITHVWGINDLGDIVANLKRKDESNNLWRACAINMNVTPHQLIELNPDNIGMRDWVAGINLLGDIVVSYEDADGWFEAYLYNLYVPGLYDETEIPVALDLGRITYLSINDNREIAGQWYPDGPDEDRIVFRCQIDDDGVALPKETFPEIDSNYLSVSEINNKGVVLGKSIYYPGKGQKTVTACFRIYEKPEFLVLLDKTALGFPESINDQDDFITNYLIYHDQHGYLHPDELIDLTDSDDAADWFGSDFSSIYALNNRTTDDGFGQIAGVISNDGVKRGFVLTPRPPTD</sequence>
<keyword evidence="2" id="KW-1133">Transmembrane helix</keyword>
<evidence type="ECO:0008006" key="5">
    <source>
        <dbReference type="Google" id="ProtNLM"/>
    </source>
</evidence>
<reference evidence="3 4" key="1">
    <citation type="submission" date="2019-02" db="EMBL/GenBank/DDBJ databases">
        <title>Deep-cultivation of Planctomycetes and their phenomic and genomic characterization uncovers novel biology.</title>
        <authorList>
            <person name="Wiegand S."/>
            <person name="Jogler M."/>
            <person name="Boedeker C."/>
            <person name="Pinto D."/>
            <person name="Vollmers J."/>
            <person name="Rivas-Marin E."/>
            <person name="Kohn T."/>
            <person name="Peeters S.H."/>
            <person name="Heuer A."/>
            <person name="Rast P."/>
            <person name="Oberbeckmann S."/>
            <person name="Bunk B."/>
            <person name="Jeske O."/>
            <person name="Meyerdierks A."/>
            <person name="Storesund J.E."/>
            <person name="Kallscheuer N."/>
            <person name="Luecker S."/>
            <person name="Lage O.M."/>
            <person name="Pohl T."/>
            <person name="Merkel B.J."/>
            <person name="Hornburger P."/>
            <person name="Mueller R.-W."/>
            <person name="Bruemmer F."/>
            <person name="Labrenz M."/>
            <person name="Spormann A.M."/>
            <person name="Op Den Camp H."/>
            <person name="Overmann J."/>
            <person name="Amann R."/>
            <person name="Jetten M.S.M."/>
            <person name="Mascher T."/>
            <person name="Medema M.H."/>
            <person name="Devos D.P."/>
            <person name="Kaster A.-K."/>
            <person name="Ovreas L."/>
            <person name="Rohde M."/>
            <person name="Galperin M.Y."/>
            <person name="Jogler C."/>
        </authorList>
    </citation>
    <scope>NUCLEOTIDE SEQUENCE [LARGE SCALE GENOMIC DNA]</scope>
    <source>
        <strain evidence="3 4">Poly41</strain>
    </source>
</reference>
<accession>A0A5C6DR30</accession>
<dbReference type="AlphaFoldDB" id="A0A5C6DR30"/>
<name>A0A5C6DR30_9BACT</name>
<keyword evidence="2" id="KW-0472">Membrane</keyword>
<comment type="caution">
    <text evidence="3">The sequence shown here is derived from an EMBL/GenBank/DDBJ whole genome shotgun (WGS) entry which is preliminary data.</text>
</comment>
<evidence type="ECO:0000256" key="2">
    <source>
        <dbReference type="SAM" id="Phobius"/>
    </source>
</evidence>
<organism evidence="3 4">
    <name type="scientific">Novipirellula artificiosorum</name>
    <dbReference type="NCBI Taxonomy" id="2528016"/>
    <lineage>
        <taxon>Bacteria</taxon>
        <taxon>Pseudomonadati</taxon>
        <taxon>Planctomycetota</taxon>
        <taxon>Planctomycetia</taxon>
        <taxon>Pirellulales</taxon>
        <taxon>Pirellulaceae</taxon>
        <taxon>Novipirellula</taxon>
    </lineage>
</organism>
<evidence type="ECO:0000313" key="4">
    <source>
        <dbReference type="Proteomes" id="UP000319143"/>
    </source>
</evidence>
<evidence type="ECO:0000256" key="1">
    <source>
        <dbReference type="SAM" id="MobiDB-lite"/>
    </source>
</evidence>
<keyword evidence="4" id="KW-1185">Reference proteome</keyword>
<feature type="transmembrane region" description="Helical" evidence="2">
    <location>
        <begin position="21"/>
        <end position="41"/>
    </location>
</feature>
<keyword evidence="2" id="KW-0812">Transmembrane</keyword>
<dbReference type="OrthoDB" id="5099734at2"/>
<gene>
    <name evidence="3" type="ORF">Poly41_21240</name>
</gene>
<proteinExistence type="predicted"/>
<protein>
    <recommendedName>
        <fullName evidence="5">Phytase-like domain-containing protein</fullName>
    </recommendedName>
</protein>
<dbReference type="RefSeq" id="WP_146526043.1">
    <property type="nucleotide sequence ID" value="NZ_SJPV01000003.1"/>
</dbReference>
<feature type="region of interest" description="Disordered" evidence="1">
    <location>
        <begin position="1"/>
        <end position="22"/>
    </location>
</feature>
<evidence type="ECO:0000313" key="3">
    <source>
        <dbReference type="EMBL" id="TWU39300.1"/>
    </source>
</evidence>
<dbReference type="EMBL" id="SJPV01000003">
    <property type="protein sequence ID" value="TWU39300.1"/>
    <property type="molecule type" value="Genomic_DNA"/>
</dbReference>
<dbReference type="Proteomes" id="UP000319143">
    <property type="component" value="Unassembled WGS sequence"/>
</dbReference>